<reference evidence="1" key="1">
    <citation type="submission" date="2020-06" db="EMBL/GenBank/DDBJ databases">
        <authorList>
            <person name="Li T."/>
            <person name="Hu X."/>
            <person name="Zhang T."/>
            <person name="Song X."/>
            <person name="Zhang H."/>
            <person name="Dai N."/>
            <person name="Sheng W."/>
            <person name="Hou X."/>
            <person name="Wei L."/>
        </authorList>
    </citation>
    <scope>NUCLEOTIDE SEQUENCE</scope>
    <source>
        <strain evidence="1">G01</strain>
        <tissue evidence="1">Leaf</tissue>
    </source>
</reference>
<dbReference type="AlphaFoldDB" id="A0AAW2LLT5"/>
<comment type="caution">
    <text evidence="1">The sequence shown here is derived from an EMBL/GenBank/DDBJ whole genome shotgun (WGS) entry which is preliminary data.</text>
</comment>
<gene>
    <name evidence="1" type="ORF">Sangu_2089200</name>
</gene>
<sequence>MFLLRSLLCDRHRVETCRRRIHQAEILADGVVGSPVLDSMKLPLPEPRAPDYHALENILSEIRETPTLQVIGVDDSKSAADSA</sequence>
<reference evidence="1" key="2">
    <citation type="journal article" date="2024" name="Plant">
        <title>Genomic evolution and insights into agronomic trait innovations of Sesamum species.</title>
        <authorList>
            <person name="Miao H."/>
            <person name="Wang L."/>
            <person name="Qu L."/>
            <person name="Liu H."/>
            <person name="Sun Y."/>
            <person name="Le M."/>
            <person name="Wang Q."/>
            <person name="Wei S."/>
            <person name="Zheng Y."/>
            <person name="Lin W."/>
            <person name="Duan Y."/>
            <person name="Cao H."/>
            <person name="Xiong S."/>
            <person name="Wang X."/>
            <person name="Wei L."/>
            <person name="Li C."/>
            <person name="Ma Q."/>
            <person name="Ju M."/>
            <person name="Zhao R."/>
            <person name="Li G."/>
            <person name="Mu C."/>
            <person name="Tian Q."/>
            <person name="Mei H."/>
            <person name="Zhang T."/>
            <person name="Gao T."/>
            <person name="Zhang H."/>
        </authorList>
    </citation>
    <scope>NUCLEOTIDE SEQUENCE</scope>
    <source>
        <strain evidence="1">G01</strain>
    </source>
</reference>
<protein>
    <submittedName>
        <fullName evidence="1">Uncharacterized protein</fullName>
    </submittedName>
</protein>
<dbReference type="EMBL" id="JACGWK010000013">
    <property type="protein sequence ID" value="KAL0319330.1"/>
    <property type="molecule type" value="Genomic_DNA"/>
</dbReference>
<proteinExistence type="predicted"/>
<evidence type="ECO:0000313" key="1">
    <source>
        <dbReference type="EMBL" id="KAL0319330.1"/>
    </source>
</evidence>
<accession>A0AAW2LLT5</accession>
<organism evidence="1">
    <name type="scientific">Sesamum angustifolium</name>
    <dbReference type="NCBI Taxonomy" id="2727405"/>
    <lineage>
        <taxon>Eukaryota</taxon>
        <taxon>Viridiplantae</taxon>
        <taxon>Streptophyta</taxon>
        <taxon>Embryophyta</taxon>
        <taxon>Tracheophyta</taxon>
        <taxon>Spermatophyta</taxon>
        <taxon>Magnoliopsida</taxon>
        <taxon>eudicotyledons</taxon>
        <taxon>Gunneridae</taxon>
        <taxon>Pentapetalae</taxon>
        <taxon>asterids</taxon>
        <taxon>lamiids</taxon>
        <taxon>Lamiales</taxon>
        <taxon>Pedaliaceae</taxon>
        <taxon>Sesamum</taxon>
    </lineage>
</organism>
<name>A0AAW2LLT5_9LAMI</name>